<dbReference type="Gene3D" id="2.50.20.10">
    <property type="entry name" value="Lipoprotein localisation LolA/LolB/LppX"/>
    <property type="match status" value="1"/>
</dbReference>
<gene>
    <name evidence="6" type="ORF">CA267_009170</name>
</gene>
<dbReference type="AlphaFoldDB" id="A0A6M4MEC9"/>
<feature type="chain" id="PRO_5029014141" evidence="5">
    <location>
        <begin position="23"/>
        <end position="231"/>
    </location>
</feature>
<evidence type="ECO:0000256" key="3">
    <source>
        <dbReference type="ARBA" id="ARBA00022729"/>
    </source>
</evidence>
<evidence type="ECO:0000256" key="5">
    <source>
        <dbReference type="SAM" id="SignalP"/>
    </source>
</evidence>
<evidence type="ECO:0000256" key="1">
    <source>
        <dbReference type="ARBA" id="ARBA00011245"/>
    </source>
</evidence>
<dbReference type="GO" id="GO:0015031">
    <property type="term" value="P:protein transport"/>
    <property type="evidence" value="ECO:0007669"/>
    <property type="project" value="UniProtKB-KW"/>
</dbReference>
<organism evidence="6 7">
    <name type="scientific">Alteromonas pelagimontana</name>
    <dbReference type="NCBI Taxonomy" id="1858656"/>
    <lineage>
        <taxon>Bacteria</taxon>
        <taxon>Pseudomonadati</taxon>
        <taxon>Pseudomonadota</taxon>
        <taxon>Gammaproteobacteria</taxon>
        <taxon>Alteromonadales</taxon>
        <taxon>Alteromonadaceae</taxon>
        <taxon>Alteromonas/Salinimonas group</taxon>
        <taxon>Alteromonas</taxon>
    </lineage>
</organism>
<dbReference type="KEGG" id="apel:CA267_009170"/>
<sequence length="231" mass="26219">MIKQGKRLAALMLVIISQCLSASESVTDEESLLNDIFPEQCHFSGHFTQQKNVEGLPVPLKSDGDFFYSCNLGLIWHTRSPFEETILYVNSANNYRVEENGSLSPLTGVTRYIMSHVFVRVLQADTDYFVEEFAISQTQDNESVELKPESEFMKKGLQSIRFKKAEDAKAGVSLMVSVLDATGQVTDVNINNIEAYNIEGKRRAFEQCEQLYADNRQWCQILRSPSRADRL</sequence>
<name>A0A6M4MEC9_9ALTE</name>
<dbReference type="EMBL" id="CP052766">
    <property type="protein sequence ID" value="QJR80935.1"/>
    <property type="molecule type" value="Genomic_DNA"/>
</dbReference>
<dbReference type="OrthoDB" id="5705066at2"/>
<comment type="subunit">
    <text evidence="1">Monomer.</text>
</comment>
<keyword evidence="3 5" id="KW-0732">Signal</keyword>
<accession>A0A6M4MEC9</accession>
<evidence type="ECO:0000256" key="2">
    <source>
        <dbReference type="ARBA" id="ARBA00022448"/>
    </source>
</evidence>
<reference evidence="7" key="1">
    <citation type="submission" date="2014-12" db="EMBL/GenBank/DDBJ databases">
        <title>Complete genome sequence of a multi-drug resistant Klebsiella pneumoniae.</title>
        <authorList>
            <person name="Hua X."/>
            <person name="Chen Q."/>
            <person name="Li X."/>
            <person name="Feng Y."/>
            <person name="Ruan Z."/>
            <person name="Yu Y."/>
        </authorList>
    </citation>
    <scope>NUCLEOTIDE SEQUENCE [LARGE SCALE GENOMIC DNA]</scope>
    <source>
        <strain evidence="7">5.12</strain>
    </source>
</reference>
<keyword evidence="7" id="KW-1185">Reference proteome</keyword>
<evidence type="ECO:0000256" key="4">
    <source>
        <dbReference type="ARBA" id="ARBA00022927"/>
    </source>
</evidence>
<dbReference type="InterPro" id="IPR029046">
    <property type="entry name" value="LolA/LolB/LppX"/>
</dbReference>
<dbReference type="RefSeq" id="WP_075607767.1">
    <property type="nucleotide sequence ID" value="NZ_CP052766.1"/>
</dbReference>
<proteinExistence type="predicted"/>
<keyword evidence="4" id="KW-0653">Protein transport</keyword>
<keyword evidence="2" id="KW-0813">Transport</keyword>
<protein>
    <submittedName>
        <fullName evidence="6">Outer membrane lipoprotein carrier protein LolA</fullName>
    </submittedName>
</protein>
<reference evidence="6 7" key="2">
    <citation type="submission" date="2020-04" db="EMBL/GenBank/DDBJ databases">
        <title>Complete genome sequence of Alteromonas pelagimontana 5.12T.</title>
        <authorList>
            <person name="Sinha R.K."/>
            <person name="Krishnan K.P."/>
            <person name="Kurian J.P."/>
        </authorList>
    </citation>
    <scope>NUCLEOTIDE SEQUENCE [LARGE SCALE GENOMIC DNA]</scope>
    <source>
        <strain evidence="6 7">5.12</strain>
    </source>
</reference>
<dbReference type="Proteomes" id="UP000219285">
    <property type="component" value="Chromosome"/>
</dbReference>
<dbReference type="SUPFAM" id="SSF89392">
    <property type="entry name" value="Prokaryotic lipoproteins and lipoprotein localization factors"/>
    <property type="match status" value="1"/>
</dbReference>
<dbReference type="CDD" id="cd16325">
    <property type="entry name" value="LolA"/>
    <property type="match status" value="1"/>
</dbReference>
<evidence type="ECO:0000313" key="6">
    <source>
        <dbReference type="EMBL" id="QJR80935.1"/>
    </source>
</evidence>
<dbReference type="InterPro" id="IPR004564">
    <property type="entry name" value="OM_lipoprot_carrier_LolA-like"/>
</dbReference>
<feature type="signal peptide" evidence="5">
    <location>
        <begin position="1"/>
        <end position="22"/>
    </location>
</feature>
<evidence type="ECO:0000313" key="7">
    <source>
        <dbReference type="Proteomes" id="UP000219285"/>
    </source>
</evidence>
<keyword evidence="6" id="KW-0449">Lipoprotein</keyword>